<accession>A0A1C3N7G9</accession>
<evidence type="ECO:0000313" key="3">
    <source>
        <dbReference type="Proteomes" id="UP000199393"/>
    </source>
</evidence>
<sequence length="330" mass="34020">MRSASRTAADTRRSSRSAPSGRSAGESWAGTGAGSPARRSAAIPQSSSNRRRRDCSVCRLACQRSAARAPSAAYPPSATPPTGPASRPPIPAPPRAARTSTRRGDRGSHANHRGRPDDAGRASARCRCTVTCPNGVPPSPAGPRPSRRRGGRVGPVGRDDWVGPPAGNKGVRTATSRPAERSRAAASTTLPGTDPWLGIAPAEADRWGAAVVAGTAPSSGSDIGPAGPPRPRPSPSTHSTSASSGDAFGVPPEPTRRRTRAARSGQPISTTAPSSEATDTQIPVVMPDRPIRATVRRGSVAPPRLAPPAARPRAGRRDRAPVRVPRRAPP</sequence>
<protein>
    <submittedName>
        <fullName evidence="2">Uncharacterized protein</fullName>
    </submittedName>
</protein>
<proteinExistence type="predicted"/>
<feature type="region of interest" description="Disordered" evidence="1">
    <location>
        <begin position="1"/>
        <end position="330"/>
    </location>
</feature>
<dbReference type="EMBL" id="LT598496">
    <property type="protein sequence ID" value="SBV28520.1"/>
    <property type="molecule type" value="Genomic_DNA"/>
</dbReference>
<feature type="compositionally biased region" description="Polar residues" evidence="1">
    <location>
        <begin position="266"/>
        <end position="281"/>
    </location>
</feature>
<gene>
    <name evidence="2" type="ORF">GA0070620_4066</name>
</gene>
<keyword evidence="3" id="KW-1185">Reference proteome</keyword>
<dbReference type="PRINTS" id="PR01218">
    <property type="entry name" value="PSTLEXTENSIN"/>
</dbReference>
<reference evidence="3" key="1">
    <citation type="submission" date="2016-06" db="EMBL/GenBank/DDBJ databases">
        <authorList>
            <person name="Varghese N."/>
            <person name="Submissions Spin"/>
        </authorList>
    </citation>
    <scope>NUCLEOTIDE SEQUENCE [LARGE SCALE GENOMIC DNA]</scope>
    <source>
        <strain evidence="3">DSM 45344</strain>
    </source>
</reference>
<name>A0A1C3N7G9_9ACTN</name>
<feature type="compositionally biased region" description="Basic and acidic residues" evidence="1">
    <location>
        <begin position="102"/>
        <end position="120"/>
    </location>
</feature>
<dbReference type="Proteomes" id="UP000199393">
    <property type="component" value="Chromosome I"/>
</dbReference>
<feature type="compositionally biased region" description="Low complexity" evidence="1">
    <location>
        <begin position="64"/>
        <end position="76"/>
    </location>
</feature>
<feature type="compositionally biased region" description="Low complexity" evidence="1">
    <location>
        <begin position="16"/>
        <end position="27"/>
    </location>
</feature>
<evidence type="ECO:0000313" key="2">
    <source>
        <dbReference type="EMBL" id="SBV28520.1"/>
    </source>
</evidence>
<dbReference type="InterPro" id="IPR003882">
    <property type="entry name" value="Pistil_extensin"/>
</dbReference>
<feature type="compositionally biased region" description="Pro residues" evidence="1">
    <location>
        <begin position="77"/>
        <end position="94"/>
    </location>
</feature>
<organism evidence="2 3">
    <name type="scientific">Micromonospora krabiensis</name>
    <dbReference type="NCBI Taxonomy" id="307121"/>
    <lineage>
        <taxon>Bacteria</taxon>
        <taxon>Bacillati</taxon>
        <taxon>Actinomycetota</taxon>
        <taxon>Actinomycetes</taxon>
        <taxon>Micromonosporales</taxon>
        <taxon>Micromonosporaceae</taxon>
        <taxon>Micromonospora</taxon>
    </lineage>
</organism>
<feature type="compositionally biased region" description="Low complexity" evidence="1">
    <location>
        <begin position="235"/>
        <end position="244"/>
    </location>
</feature>
<dbReference type="AlphaFoldDB" id="A0A1C3N7G9"/>
<evidence type="ECO:0000256" key="1">
    <source>
        <dbReference type="SAM" id="MobiDB-lite"/>
    </source>
</evidence>